<dbReference type="Pfam" id="PF00400">
    <property type="entry name" value="WD40"/>
    <property type="match status" value="3"/>
</dbReference>
<dbReference type="STRING" id="1555241.A0A4P9XCL5"/>
<dbReference type="InterPro" id="IPR019775">
    <property type="entry name" value="WD40_repeat_CS"/>
</dbReference>
<dbReference type="Gene3D" id="2.130.10.10">
    <property type="entry name" value="YVTN repeat-like/Quinoprotein amine dehydrogenase"/>
    <property type="match status" value="1"/>
</dbReference>
<dbReference type="SMART" id="SM00320">
    <property type="entry name" value="WD40"/>
    <property type="match status" value="5"/>
</dbReference>
<dbReference type="AlphaFoldDB" id="A0A4P9XCL5"/>
<proteinExistence type="inferred from homology"/>
<dbReference type="PROSITE" id="PS50294">
    <property type="entry name" value="WD_REPEATS_REGION"/>
    <property type="match status" value="1"/>
</dbReference>
<keyword evidence="2 4" id="KW-0853">WD repeat</keyword>
<evidence type="ECO:0000256" key="1">
    <source>
        <dbReference type="ARBA" id="ARBA00007830"/>
    </source>
</evidence>
<dbReference type="EMBL" id="ML014127">
    <property type="protein sequence ID" value="RKP03186.1"/>
    <property type="molecule type" value="Genomic_DNA"/>
</dbReference>
<evidence type="ECO:0000256" key="4">
    <source>
        <dbReference type="PROSITE-ProRule" id="PRU00221"/>
    </source>
</evidence>
<accession>A0A4P9XCL5</accession>
<comment type="similarity">
    <text evidence="1">Belongs to the WD repeat rae1 family.</text>
</comment>
<protein>
    <recommendedName>
        <fullName evidence="7">WD40 repeat-like protein</fullName>
    </recommendedName>
</protein>
<organism evidence="5 6">
    <name type="scientific">Caulochytrium protostelioides</name>
    <dbReference type="NCBI Taxonomy" id="1555241"/>
    <lineage>
        <taxon>Eukaryota</taxon>
        <taxon>Fungi</taxon>
        <taxon>Fungi incertae sedis</taxon>
        <taxon>Chytridiomycota</taxon>
        <taxon>Chytridiomycota incertae sedis</taxon>
        <taxon>Chytridiomycetes</taxon>
        <taxon>Caulochytriales</taxon>
        <taxon>Caulochytriaceae</taxon>
        <taxon>Caulochytrium</taxon>
    </lineage>
</organism>
<dbReference type="SUPFAM" id="SSF50978">
    <property type="entry name" value="WD40 repeat-like"/>
    <property type="match status" value="1"/>
</dbReference>
<dbReference type="OrthoDB" id="256303at2759"/>
<gene>
    <name evidence="5" type="ORF">CXG81DRAFT_9848</name>
</gene>
<dbReference type="InterPro" id="IPR015943">
    <property type="entry name" value="WD40/YVTN_repeat-like_dom_sf"/>
</dbReference>
<dbReference type="FunFam" id="2.130.10.10:FF:000190">
    <property type="entry name" value="Nuclear pore complex subunit"/>
    <property type="match status" value="1"/>
</dbReference>
<dbReference type="PROSITE" id="PS50082">
    <property type="entry name" value="WD_REPEATS_2"/>
    <property type="match status" value="3"/>
</dbReference>
<feature type="repeat" description="WD" evidence="4">
    <location>
        <begin position="96"/>
        <end position="141"/>
    </location>
</feature>
<keyword evidence="3" id="KW-0677">Repeat</keyword>
<dbReference type="PANTHER" id="PTHR10971">
    <property type="entry name" value="MRNA EXPORT FACTOR AND BUB3"/>
    <property type="match status" value="1"/>
</dbReference>
<evidence type="ECO:0008006" key="7">
    <source>
        <dbReference type="Google" id="ProtNLM"/>
    </source>
</evidence>
<evidence type="ECO:0000313" key="6">
    <source>
        <dbReference type="Proteomes" id="UP000274922"/>
    </source>
</evidence>
<reference evidence="6" key="1">
    <citation type="journal article" date="2018" name="Nat. Microbiol.">
        <title>Leveraging single-cell genomics to expand the fungal tree of life.</title>
        <authorList>
            <person name="Ahrendt S.R."/>
            <person name="Quandt C.A."/>
            <person name="Ciobanu D."/>
            <person name="Clum A."/>
            <person name="Salamov A."/>
            <person name="Andreopoulos B."/>
            <person name="Cheng J.F."/>
            <person name="Woyke T."/>
            <person name="Pelin A."/>
            <person name="Henrissat B."/>
            <person name="Reynolds N.K."/>
            <person name="Benny G.L."/>
            <person name="Smith M.E."/>
            <person name="James T.Y."/>
            <person name="Grigoriev I.V."/>
        </authorList>
    </citation>
    <scope>NUCLEOTIDE SEQUENCE [LARGE SCALE GENOMIC DNA]</scope>
    <source>
        <strain evidence="6">ATCC 52028</strain>
    </source>
</reference>
<dbReference type="PROSITE" id="PS00678">
    <property type="entry name" value="WD_REPEATS_1"/>
    <property type="match status" value="2"/>
</dbReference>
<dbReference type="InterPro" id="IPR036322">
    <property type="entry name" value="WD40_repeat_dom_sf"/>
</dbReference>
<keyword evidence="6" id="KW-1185">Reference proteome</keyword>
<dbReference type="InterPro" id="IPR020472">
    <property type="entry name" value="WD40_PAC1"/>
</dbReference>
<dbReference type="PRINTS" id="PR00320">
    <property type="entry name" value="GPROTEINBRPT"/>
</dbReference>
<dbReference type="Proteomes" id="UP000274922">
    <property type="component" value="Unassembled WGS sequence"/>
</dbReference>
<dbReference type="InterPro" id="IPR001680">
    <property type="entry name" value="WD40_rpt"/>
</dbReference>
<name>A0A4P9XCL5_9FUNG</name>
<feature type="repeat" description="WD" evidence="4">
    <location>
        <begin position="240"/>
        <end position="274"/>
    </location>
</feature>
<sequence length="334" mass="37444">MNTVSKDFEVTAAPQDGVSDLAFSPAADFLSASCWDNQTRIWEVQPNGNTVPKMVIPHEQPALCTTWSKDGMKCFSGGADKAGRMLDLQTGQVTQIAGHDAPIKCMRWIDNVQSISNMLVTGSWDRTIRFWDLRQSVPAHTYALPERCYAMDLAGPLLVTATAERHISIFDLRNPTREFKRVLSPLKFQTRSLGCFPVSQNGFAIGSIEGRIGIQYVEEKDAPNNFSFRCHRKDQDVYSVNAISFHPLFGTFSTAGADGTISWWDKDSKQRIKALTAPNNMPVTATAFNRNGSIFAYAACYDWSKGHEHYTNQTCKIMLHPVKEEDIKPRPKKR</sequence>
<evidence type="ECO:0000256" key="3">
    <source>
        <dbReference type="ARBA" id="ARBA00022737"/>
    </source>
</evidence>
<feature type="repeat" description="WD" evidence="4">
    <location>
        <begin position="11"/>
        <end position="45"/>
    </location>
</feature>
<evidence type="ECO:0000256" key="2">
    <source>
        <dbReference type="ARBA" id="ARBA00022574"/>
    </source>
</evidence>
<evidence type="ECO:0000313" key="5">
    <source>
        <dbReference type="EMBL" id="RKP03186.1"/>
    </source>
</evidence>